<dbReference type="SMART" id="SM00382">
    <property type="entry name" value="AAA"/>
    <property type="match status" value="1"/>
</dbReference>
<keyword evidence="2" id="KW-0547">Nucleotide-binding</keyword>
<dbReference type="PROSITE" id="PS50893">
    <property type="entry name" value="ABC_TRANSPORTER_2"/>
    <property type="match status" value="1"/>
</dbReference>
<evidence type="ECO:0000313" key="6">
    <source>
        <dbReference type="Proteomes" id="UP000236497"/>
    </source>
</evidence>
<dbReference type="RefSeq" id="WP_103203206.1">
    <property type="nucleotide sequence ID" value="NZ_CVTD020000020.1"/>
</dbReference>
<dbReference type="InterPro" id="IPR017871">
    <property type="entry name" value="ABC_transporter-like_CS"/>
</dbReference>
<dbReference type="GO" id="GO:0016887">
    <property type="term" value="F:ATP hydrolysis activity"/>
    <property type="evidence" value="ECO:0007669"/>
    <property type="project" value="InterPro"/>
</dbReference>
<protein>
    <recommendedName>
        <fullName evidence="4">ABC transporter domain-containing protein</fullName>
    </recommendedName>
</protein>
<reference evidence="5 6" key="1">
    <citation type="submission" date="2015-06" db="EMBL/GenBank/DDBJ databases">
        <authorList>
            <person name="Wibberg Daniel"/>
        </authorList>
    </citation>
    <scope>NUCLEOTIDE SEQUENCE [LARGE SCALE GENOMIC DNA]</scope>
    <source>
        <strain evidence="5 6">T3/55T</strain>
    </source>
</reference>
<keyword evidence="3" id="KW-0067">ATP-binding</keyword>
<dbReference type="PANTHER" id="PTHR42939">
    <property type="entry name" value="ABC TRANSPORTER ATP-BINDING PROTEIN ALBC-RELATED"/>
    <property type="match status" value="1"/>
</dbReference>
<dbReference type="PANTHER" id="PTHR42939:SF1">
    <property type="entry name" value="ABC TRANSPORTER ATP-BINDING PROTEIN ALBC-RELATED"/>
    <property type="match status" value="1"/>
</dbReference>
<keyword evidence="1" id="KW-0813">Transport</keyword>
<dbReference type="EMBL" id="CVTD020000020">
    <property type="protein sequence ID" value="CRZ35109.1"/>
    <property type="molecule type" value="Genomic_DNA"/>
</dbReference>
<dbReference type="InterPro" id="IPR027417">
    <property type="entry name" value="P-loop_NTPase"/>
</dbReference>
<evidence type="ECO:0000313" key="5">
    <source>
        <dbReference type="EMBL" id="CRZ35109.1"/>
    </source>
</evidence>
<sequence length="292" mass="32749">MELRVEQLSKSYKNCKAINNISFSIHSGEVVGLLGHNGAGKSTLIKCMMNAIKSYSGCITIDGKNIQRHQELLAKECSFLLEPSFCDYMSAQKNLELLHNLLPDKAARSIEEILSIVSLRKSATKKVGEFSFGMKQRLGLAQIFLTEPHFVVLDEPTVGLDPLGIEIIKNIILELSNAGIAVLFSSHQISDVFDICTRAIVMNEGEIVFDDNIANLLKKTYVIIVNRSIVEKQQFHQLGEDVKVENETIYTDDTSVLSKIMDLVTKNNYEIVDIRTENNYDILRKYLMTGGK</sequence>
<evidence type="ECO:0000259" key="4">
    <source>
        <dbReference type="PROSITE" id="PS50893"/>
    </source>
</evidence>
<dbReference type="InterPro" id="IPR003593">
    <property type="entry name" value="AAA+_ATPase"/>
</dbReference>
<organism evidence="5 6">
    <name type="scientific">Herbinix hemicellulosilytica</name>
    <dbReference type="NCBI Taxonomy" id="1564487"/>
    <lineage>
        <taxon>Bacteria</taxon>
        <taxon>Bacillati</taxon>
        <taxon>Bacillota</taxon>
        <taxon>Clostridia</taxon>
        <taxon>Lachnospirales</taxon>
        <taxon>Lachnospiraceae</taxon>
        <taxon>Herbinix</taxon>
    </lineage>
</organism>
<keyword evidence="6" id="KW-1185">Reference proteome</keyword>
<dbReference type="AlphaFoldDB" id="A0A0H5SI13"/>
<feature type="domain" description="ABC transporter" evidence="4">
    <location>
        <begin position="3"/>
        <end position="229"/>
    </location>
</feature>
<dbReference type="Proteomes" id="UP000236497">
    <property type="component" value="Unassembled WGS sequence"/>
</dbReference>
<dbReference type="Pfam" id="PF00005">
    <property type="entry name" value="ABC_tran"/>
    <property type="match status" value="1"/>
</dbReference>
<dbReference type="PROSITE" id="PS00211">
    <property type="entry name" value="ABC_TRANSPORTER_1"/>
    <property type="match status" value="1"/>
</dbReference>
<accession>A0A0H5SI13</accession>
<dbReference type="Gene3D" id="3.40.50.300">
    <property type="entry name" value="P-loop containing nucleotide triphosphate hydrolases"/>
    <property type="match status" value="1"/>
</dbReference>
<dbReference type="InterPro" id="IPR003439">
    <property type="entry name" value="ABC_transporter-like_ATP-bd"/>
</dbReference>
<proteinExistence type="predicted"/>
<gene>
    <name evidence="5" type="ORF">HHT355_1910</name>
</gene>
<dbReference type="GO" id="GO:0005524">
    <property type="term" value="F:ATP binding"/>
    <property type="evidence" value="ECO:0007669"/>
    <property type="project" value="UniProtKB-KW"/>
</dbReference>
<dbReference type="InterPro" id="IPR051782">
    <property type="entry name" value="ABC_Transporter_VariousFunc"/>
</dbReference>
<name>A0A0H5SI13_HERHM</name>
<dbReference type="SUPFAM" id="SSF52540">
    <property type="entry name" value="P-loop containing nucleoside triphosphate hydrolases"/>
    <property type="match status" value="1"/>
</dbReference>
<evidence type="ECO:0000256" key="3">
    <source>
        <dbReference type="ARBA" id="ARBA00022840"/>
    </source>
</evidence>
<evidence type="ECO:0000256" key="2">
    <source>
        <dbReference type="ARBA" id="ARBA00022741"/>
    </source>
</evidence>
<dbReference type="OrthoDB" id="9809205at2"/>
<evidence type="ECO:0000256" key="1">
    <source>
        <dbReference type="ARBA" id="ARBA00022448"/>
    </source>
</evidence>